<dbReference type="Proteomes" id="UP000603865">
    <property type="component" value="Unassembled WGS sequence"/>
</dbReference>
<dbReference type="AlphaFoldDB" id="A0A918CBU7"/>
<dbReference type="EMBL" id="BMQL01000018">
    <property type="protein sequence ID" value="GGR15288.1"/>
    <property type="molecule type" value="Genomic_DNA"/>
</dbReference>
<dbReference type="Gene3D" id="1.10.10.10">
    <property type="entry name" value="Winged helix-like DNA-binding domain superfamily/Winged helix DNA-binding domain"/>
    <property type="match status" value="1"/>
</dbReference>
<dbReference type="InterPro" id="IPR036388">
    <property type="entry name" value="WH-like_DNA-bd_sf"/>
</dbReference>
<sequence>MQGAYHRVLELLPLPVTPEWAKISWSGNVPPTALRPPWHFYNERLTDIFTLLFRNIAETRLGIAGASQDITDHLYEASKHWGVNEVDVAFDLLIAINDVSSISKFEQWVEFCSYLPLLTFEPLIWPLKSESNIVRTNHREVFHILFFEAALTLLKIGKDQIAETLLDKLSQEQRDVIEVLIQLPNSTEPLTEKQKISLKVWDNHQTVEYLLFERSFQNKTILYINILEGWFEINGTRQEIDKYNPRSIARVLAYLANDTKIQSSKEEIVAHAVPEKSESTIKVMIKEIRAAFGSDIIKTIPSYGYQFSENYVTITDLQEFRETAKTRPYETVQLIIKNILPESARSPFVVQQLVDIFDIAESSAFQKNDSKTVILINEMYMQYTELAFAKESKRKKELY</sequence>
<accession>A0A918CBU7</accession>
<dbReference type="GO" id="GO:0003677">
    <property type="term" value="F:DNA binding"/>
    <property type="evidence" value="ECO:0007669"/>
    <property type="project" value="InterPro"/>
</dbReference>
<evidence type="ECO:0000313" key="1">
    <source>
        <dbReference type="EMBL" id="GGR15288.1"/>
    </source>
</evidence>
<evidence type="ECO:0000313" key="2">
    <source>
        <dbReference type="Proteomes" id="UP000603865"/>
    </source>
</evidence>
<organism evidence="1 2">
    <name type="scientific">Deinococcus ruber</name>
    <dbReference type="NCBI Taxonomy" id="1848197"/>
    <lineage>
        <taxon>Bacteria</taxon>
        <taxon>Thermotogati</taxon>
        <taxon>Deinococcota</taxon>
        <taxon>Deinococci</taxon>
        <taxon>Deinococcales</taxon>
        <taxon>Deinococcaceae</taxon>
        <taxon>Deinococcus</taxon>
    </lineage>
</organism>
<protein>
    <submittedName>
        <fullName evidence="1">Uncharacterized protein</fullName>
    </submittedName>
</protein>
<dbReference type="SUPFAM" id="SSF46894">
    <property type="entry name" value="C-terminal effector domain of the bipartite response regulators"/>
    <property type="match status" value="1"/>
</dbReference>
<gene>
    <name evidence="1" type="ORF">GCM10008957_30030</name>
</gene>
<proteinExistence type="predicted"/>
<dbReference type="InterPro" id="IPR016032">
    <property type="entry name" value="Sig_transdc_resp-reg_C-effctor"/>
</dbReference>
<keyword evidence="2" id="KW-1185">Reference proteome</keyword>
<reference evidence="1" key="1">
    <citation type="journal article" date="2014" name="Int. J. Syst. Evol. Microbiol.">
        <title>Complete genome sequence of Corynebacterium casei LMG S-19264T (=DSM 44701T), isolated from a smear-ripened cheese.</title>
        <authorList>
            <consortium name="US DOE Joint Genome Institute (JGI-PGF)"/>
            <person name="Walter F."/>
            <person name="Albersmeier A."/>
            <person name="Kalinowski J."/>
            <person name="Ruckert C."/>
        </authorList>
    </citation>
    <scope>NUCLEOTIDE SEQUENCE</scope>
    <source>
        <strain evidence="1">JCM 31311</strain>
    </source>
</reference>
<name>A0A918CBU7_9DEIO</name>
<comment type="caution">
    <text evidence="1">The sequence shown here is derived from an EMBL/GenBank/DDBJ whole genome shotgun (WGS) entry which is preliminary data.</text>
</comment>
<reference evidence="1" key="2">
    <citation type="submission" date="2020-09" db="EMBL/GenBank/DDBJ databases">
        <authorList>
            <person name="Sun Q."/>
            <person name="Ohkuma M."/>
        </authorList>
    </citation>
    <scope>NUCLEOTIDE SEQUENCE</scope>
    <source>
        <strain evidence="1">JCM 31311</strain>
    </source>
</reference>
<dbReference type="GO" id="GO:0006355">
    <property type="term" value="P:regulation of DNA-templated transcription"/>
    <property type="evidence" value="ECO:0007669"/>
    <property type="project" value="InterPro"/>
</dbReference>